<dbReference type="EMBL" id="LAVV01007085">
    <property type="protein sequence ID" value="KNZ57164.1"/>
    <property type="molecule type" value="Genomic_DNA"/>
</dbReference>
<evidence type="ECO:0000313" key="1">
    <source>
        <dbReference type="EMBL" id="KNZ57164.1"/>
    </source>
</evidence>
<proteinExistence type="predicted"/>
<dbReference type="Proteomes" id="UP000037035">
    <property type="component" value="Unassembled WGS sequence"/>
</dbReference>
<dbReference type="VEuPathDB" id="FungiDB:VP01_2223g4"/>
<sequence length="618" mass="71001">MILCLIYSHHAKFNLQKNKEGCSCGNSWKSEWKCKIHNKRKISFINSPEEPVKQGWFGYPKELFPVEQGFFDSNRNREIGEISEKGYYPLVRVDLCGKLYEAERNNYETSSSFKKTEMRLRFTMGVEIGSIGFTLMSIVVMNSQSFPTDFNIVNPKITMSIPCLPPCGDWLFGGTFELQKKNIYSRADGNGVTEDSNKTRRMDIKRNEEANRREMIKLYKIMIAALLRVRRGFFSGHFKVCVGLGNNLWLHLSLSLMKVFWKARSHLNELSPSIGRGKVWWPHCDTGLVGIRKITGESKKFKAKNFILNEGEGCRNIPACDQLIFPTPPWSFTVGIGGHDEASGKNISCDEMNLLEQQEWIRKGDRKKKKKKRKLQAWKNKSELERLMENSFHIDCYMYHNGLPKFLRTVVWRLEIIPQLGNPWQVPEGMERQWLKKQMKLSKMILHFHSPQHFPDSATLPPSSGPHCPNSGPPCYIYLSICIEREMGIASNCVRRWITDVLKIMTSVRFMPPSPLPPIPFTQLLFLSSHTYSFSTVPVLSCFSCSCSFPNSCSCSCHMSCSLSRPPLDLTRGLYSCYYLSLLLMRTFELDNSGVLGGKKLLIISTQPLWSLYRWGES</sequence>
<comment type="caution">
    <text evidence="1">The sequence shown here is derived from an EMBL/GenBank/DDBJ whole genome shotgun (WGS) entry which is preliminary data.</text>
</comment>
<gene>
    <name evidence="1" type="ORF">VP01_2223g4</name>
</gene>
<dbReference type="AlphaFoldDB" id="A0A0L6V8X0"/>
<organism evidence="1 2">
    <name type="scientific">Puccinia sorghi</name>
    <dbReference type="NCBI Taxonomy" id="27349"/>
    <lineage>
        <taxon>Eukaryota</taxon>
        <taxon>Fungi</taxon>
        <taxon>Dikarya</taxon>
        <taxon>Basidiomycota</taxon>
        <taxon>Pucciniomycotina</taxon>
        <taxon>Pucciniomycetes</taxon>
        <taxon>Pucciniales</taxon>
        <taxon>Pucciniaceae</taxon>
        <taxon>Puccinia</taxon>
    </lineage>
</organism>
<accession>A0A0L6V8X0</accession>
<reference evidence="1 2" key="1">
    <citation type="submission" date="2015-08" db="EMBL/GenBank/DDBJ databases">
        <title>Next Generation Sequencing and Analysis of the Genome of Puccinia sorghi L Schw, the Causal Agent of Maize Common Rust.</title>
        <authorList>
            <person name="Rochi L."/>
            <person name="Burguener G."/>
            <person name="Darino M."/>
            <person name="Turjanski A."/>
            <person name="Kreff E."/>
            <person name="Dieguez M.J."/>
            <person name="Sacco F."/>
        </authorList>
    </citation>
    <scope>NUCLEOTIDE SEQUENCE [LARGE SCALE GENOMIC DNA]</scope>
    <source>
        <strain evidence="1 2">RO10H11247</strain>
    </source>
</reference>
<evidence type="ECO:0000313" key="2">
    <source>
        <dbReference type="Proteomes" id="UP000037035"/>
    </source>
</evidence>
<keyword evidence="2" id="KW-1185">Reference proteome</keyword>
<name>A0A0L6V8X0_9BASI</name>
<protein>
    <submittedName>
        <fullName evidence="1">Uncharacterized protein</fullName>
    </submittedName>
</protein>